<keyword evidence="3" id="KW-1185">Reference proteome</keyword>
<dbReference type="AlphaFoldDB" id="A0A6P8IM58"/>
<organism evidence="3 4">
    <name type="scientific">Actinia tenebrosa</name>
    <name type="common">Australian red waratah sea anemone</name>
    <dbReference type="NCBI Taxonomy" id="6105"/>
    <lineage>
        <taxon>Eukaryota</taxon>
        <taxon>Metazoa</taxon>
        <taxon>Cnidaria</taxon>
        <taxon>Anthozoa</taxon>
        <taxon>Hexacorallia</taxon>
        <taxon>Actiniaria</taxon>
        <taxon>Actiniidae</taxon>
        <taxon>Actinia</taxon>
    </lineage>
</organism>
<dbReference type="RefSeq" id="XP_031567478.1">
    <property type="nucleotide sequence ID" value="XM_031711618.1"/>
</dbReference>
<dbReference type="Gene3D" id="3.30.710.10">
    <property type="entry name" value="Potassium Channel Kv1.1, Chain A"/>
    <property type="match status" value="1"/>
</dbReference>
<dbReference type="PANTHER" id="PTHR22744">
    <property type="entry name" value="HELIX LOOP HELIX PROTEIN 21-RELATED"/>
    <property type="match status" value="1"/>
</dbReference>
<feature type="compositionally biased region" description="Basic and acidic residues" evidence="1">
    <location>
        <begin position="1"/>
        <end position="10"/>
    </location>
</feature>
<dbReference type="InterPro" id="IPR011333">
    <property type="entry name" value="SKP1/BTB/POZ_sf"/>
</dbReference>
<dbReference type="InParanoid" id="A0A6P8IM58"/>
<evidence type="ECO:0000313" key="4">
    <source>
        <dbReference type="RefSeq" id="XP_031567478.1"/>
    </source>
</evidence>
<feature type="compositionally biased region" description="Acidic residues" evidence="1">
    <location>
        <begin position="11"/>
        <end position="26"/>
    </location>
</feature>
<dbReference type="Pfam" id="PF00651">
    <property type="entry name" value="BTB"/>
    <property type="match status" value="1"/>
</dbReference>
<proteinExistence type="predicted"/>
<dbReference type="Proteomes" id="UP000515163">
    <property type="component" value="Unplaced"/>
</dbReference>
<feature type="region of interest" description="Disordered" evidence="1">
    <location>
        <begin position="1"/>
        <end position="44"/>
    </location>
</feature>
<evidence type="ECO:0000313" key="3">
    <source>
        <dbReference type="Proteomes" id="UP000515163"/>
    </source>
</evidence>
<protein>
    <submittedName>
        <fullName evidence="4">Uncharacterized protein LOC116302336</fullName>
    </submittedName>
</protein>
<dbReference type="SUPFAM" id="SSF54695">
    <property type="entry name" value="POZ domain"/>
    <property type="match status" value="1"/>
</dbReference>
<feature type="domain" description="BTB" evidence="2">
    <location>
        <begin position="50"/>
        <end position="105"/>
    </location>
</feature>
<dbReference type="SMART" id="SM00225">
    <property type="entry name" value="BTB"/>
    <property type="match status" value="1"/>
</dbReference>
<reference evidence="4" key="1">
    <citation type="submission" date="2025-08" db="UniProtKB">
        <authorList>
            <consortium name="RefSeq"/>
        </authorList>
    </citation>
    <scope>IDENTIFICATION</scope>
    <source>
        <tissue evidence="4">Tentacle</tissue>
    </source>
</reference>
<evidence type="ECO:0000259" key="2">
    <source>
        <dbReference type="PROSITE" id="PS50097"/>
    </source>
</evidence>
<accession>A0A6P8IM58</accession>
<name>A0A6P8IM58_ACTTE</name>
<dbReference type="PANTHER" id="PTHR22744:SF17">
    <property type="entry name" value="BTB DOMAIN-CONTAINING PROTEIN"/>
    <property type="match status" value="1"/>
</dbReference>
<dbReference type="GeneID" id="116302336"/>
<evidence type="ECO:0000256" key="1">
    <source>
        <dbReference type="SAM" id="MobiDB-lite"/>
    </source>
</evidence>
<sequence>MATELRKNETLETDEEKNTEEPEEQLSDSPPSINEEAENKHEFSSPWQNSDLVLIIEDQKIHVHRIILQMTSPVLCNFLKETDSNEVPLLRTNVNDFVDLLRVIYPQFKNKINSFFLTTVENIEQIYRLAEEYQIESVMEVCREHLIHVKKTSTNAMKILVTAQVCNVHEARKQCYEILKGLTVDELKNDDYFEDLDEESQRNVLLPKAERLEKCLREIQPQLVGLIDCVLYLWFSSEDKIKLMGGSPKKCPVHQQYAKASTSMQTRIKCSACRAMFAQMANQSGCMQHERLTSRMTTATRQHYYSVTGAYFNETIVNVLQEMFSLLN</sequence>
<dbReference type="OrthoDB" id="5989600at2759"/>
<dbReference type="KEGG" id="aten:116302336"/>
<gene>
    <name evidence="4" type="primary">LOC116302336</name>
</gene>
<dbReference type="InterPro" id="IPR000210">
    <property type="entry name" value="BTB/POZ_dom"/>
</dbReference>
<dbReference type="PROSITE" id="PS50097">
    <property type="entry name" value="BTB"/>
    <property type="match status" value="1"/>
</dbReference>